<evidence type="ECO:0000313" key="5">
    <source>
        <dbReference type="Proteomes" id="UP000054270"/>
    </source>
</evidence>
<dbReference type="InterPro" id="IPR006225">
    <property type="entry name" value="PsdUridine_synth_RluC/D"/>
</dbReference>
<dbReference type="OMA" id="EYVARCK"/>
<evidence type="ECO:0000256" key="1">
    <source>
        <dbReference type="PIRSR" id="PIRSR606225-1"/>
    </source>
</evidence>
<dbReference type="AlphaFoldDB" id="A0A0D2LLG9"/>
<dbReference type="InterPro" id="IPR020103">
    <property type="entry name" value="PsdUridine_synth_cat_dom_sf"/>
</dbReference>
<dbReference type="GO" id="GO:0000455">
    <property type="term" value="P:enzyme-directed rRNA pseudouridine synthesis"/>
    <property type="evidence" value="ECO:0007669"/>
    <property type="project" value="TreeGrafter"/>
</dbReference>
<feature type="domain" description="Pseudouridine synthase RsuA/RluA-like" evidence="3">
    <location>
        <begin position="153"/>
        <end position="300"/>
    </location>
</feature>
<evidence type="ECO:0000259" key="3">
    <source>
        <dbReference type="Pfam" id="PF00849"/>
    </source>
</evidence>
<feature type="active site" evidence="1">
    <location>
        <position position="195"/>
    </location>
</feature>
<gene>
    <name evidence="4" type="ORF">HYPSUDRAFT_61629</name>
</gene>
<dbReference type="NCBIfam" id="TIGR00005">
    <property type="entry name" value="rluA_subfam"/>
    <property type="match status" value="1"/>
</dbReference>
<dbReference type="Gene3D" id="3.30.2350.10">
    <property type="entry name" value="Pseudouridine synthase"/>
    <property type="match status" value="1"/>
</dbReference>
<feature type="region of interest" description="Disordered" evidence="2">
    <location>
        <begin position="427"/>
        <end position="506"/>
    </location>
</feature>
<reference evidence="5" key="1">
    <citation type="submission" date="2014-04" db="EMBL/GenBank/DDBJ databases">
        <title>Evolutionary Origins and Diversification of the Mycorrhizal Mutualists.</title>
        <authorList>
            <consortium name="DOE Joint Genome Institute"/>
            <consortium name="Mycorrhizal Genomics Consortium"/>
            <person name="Kohler A."/>
            <person name="Kuo A."/>
            <person name="Nagy L.G."/>
            <person name="Floudas D."/>
            <person name="Copeland A."/>
            <person name="Barry K.W."/>
            <person name="Cichocki N."/>
            <person name="Veneault-Fourrey C."/>
            <person name="LaButti K."/>
            <person name="Lindquist E.A."/>
            <person name="Lipzen A."/>
            <person name="Lundell T."/>
            <person name="Morin E."/>
            <person name="Murat C."/>
            <person name="Riley R."/>
            <person name="Ohm R."/>
            <person name="Sun H."/>
            <person name="Tunlid A."/>
            <person name="Henrissat B."/>
            <person name="Grigoriev I.V."/>
            <person name="Hibbett D.S."/>
            <person name="Martin F."/>
        </authorList>
    </citation>
    <scope>NUCLEOTIDE SEQUENCE [LARGE SCALE GENOMIC DNA]</scope>
    <source>
        <strain evidence="5">FD-334 SS-4</strain>
    </source>
</reference>
<evidence type="ECO:0000256" key="2">
    <source>
        <dbReference type="SAM" id="MobiDB-lite"/>
    </source>
</evidence>
<dbReference type="GO" id="GO:0009982">
    <property type="term" value="F:pseudouridine synthase activity"/>
    <property type="evidence" value="ECO:0007669"/>
    <property type="project" value="InterPro"/>
</dbReference>
<proteinExistence type="predicted"/>
<dbReference type="InterPro" id="IPR050188">
    <property type="entry name" value="RluA_PseudoU_synthase"/>
</dbReference>
<protein>
    <recommendedName>
        <fullName evidence="3">Pseudouridine synthase RsuA/RluA-like domain-containing protein</fullName>
    </recommendedName>
</protein>
<dbReference type="PANTHER" id="PTHR21600:SF40">
    <property type="entry name" value="PSEUDOURIDYLATE SYNTHASE RPUSD2"/>
    <property type="match status" value="1"/>
</dbReference>
<dbReference type="PANTHER" id="PTHR21600">
    <property type="entry name" value="MITOCHONDRIAL RNA PSEUDOURIDINE SYNTHASE"/>
    <property type="match status" value="1"/>
</dbReference>
<keyword evidence="5" id="KW-1185">Reference proteome</keyword>
<dbReference type="STRING" id="945553.A0A0D2LLG9"/>
<dbReference type="Pfam" id="PF00849">
    <property type="entry name" value="PseudoU_synth_2"/>
    <property type="match status" value="1"/>
</dbReference>
<dbReference type="CDD" id="cd02557">
    <property type="entry name" value="PseudoU_synth_ScRIB2"/>
    <property type="match status" value="1"/>
</dbReference>
<organism evidence="4 5">
    <name type="scientific">Hypholoma sublateritium (strain FD-334 SS-4)</name>
    <dbReference type="NCBI Taxonomy" id="945553"/>
    <lineage>
        <taxon>Eukaryota</taxon>
        <taxon>Fungi</taxon>
        <taxon>Dikarya</taxon>
        <taxon>Basidiomycota</taxon>
        <taxon>Agaricomycotina</taxon>
        <taxon>Agaricomycetes</taxon>
        <taxon>Agaricomycetidae</taxon>
        <taxon>Agaricales</taxon>
        <taxon>Agaricineae</taxon>
        <taxon>Strophariaceae</taxon>
        <taxon>Hypholoma</taxon>
    </lineage>
</organism>
<evidence type="ECO:0000313" key="4">
    <source>
        <dbReference type="EMBL" id="KJA28787.1"/>
    </source>
</evidence>
<dbReference type="OrthoDB" id="424794at2759"/>
<feature type="region of interest" description="Disordered" evidence="2">
    <location>
        <begin position="331"/>
        <end position="387"/>
    </location>
</feature>
<dbReference type="EMBL" id="KN817520">
    <property type="protein sequence ID" value="KJA28787.1"/>
    <property type="molecule type" value="Genomic_DNA"/>
</dbReference>
<accession>A0A0D2LLG9</accession>
<dbReference type="InterPro" id="IPR006145">
    <property type="entry name" value="PsdUridine_synth_RsuA/RluA"/>
</dbReference>
<name>A0A0D2LLG9_HYPSF</name>
<dbReference type="SUPFAM" id="SSF55120">
    <property type="entry name" value="Pseudouridine synthase"/>
    <property type="match status" value="1"/>
</dbReference>
<dbReference type="GO" id="GO:0003723">
    <property type="term" value="F:RNA binding"/>
    <property type="evidence" value="ECO:0007669"/>
    <property type="project" value="InterPro"/>
</dbReference>
<sequence length="588" mass="66126">MTIPPPTRFGHISRRLTVHRPIIPASPQEQFRQTAHCLVRSAFMPEQYEQYKPKPAKGLKKIPPYWYPYTTMTKHRWIGREILEVVSTEFRDRSMEYYRYALESGVTTINGKIAKPDTVLLNGDRVENVVHRHEPPVTATPVKILLHDKEREFIVVDKPGSIPVHASGRYNRNSLIEILVDDFGFTKCFPINRLDRLTSGLMIIPLSADCARTVTKEFAAGTVRKEYVARVKGKFPSEEIICEEPLLTIDRQMGLNIVHPAGKTAKTIFNLIRYDANTNSSVVRCQPFTGRSHQLRVHLQFLGYPIANDPVYSEKRIWGEQMGVGGIDVTPSDFRQAPAPPSHLKELVDSGGSPESLSKDGPRAPNEATTKLLPRETGDDIGMGSPVPLSQQAVDVITKLRNMKDQDEDWSRWRDVVFRAKGVMRPKDMVIKPPPPQNQRKRGGKAEIMPVRPSWNNPNKAMPEAASTAETKLSSPDPAPPPHTSTEKVASSEPTTAEDLVETEEPWPPQITLEDAIEKVSNTPATGMECATASEQLYCPECYLPLHPDPQPEKLYIFLHALKYTTSLGAFSTDMPEWSAEGWEWDQD</sequence>
<dbReference type="Proteomes" id="UP000054270">
    <property type="component" value="Unassembled WGS sequence"/>
</dbReference>